<sequence length="376" mass="42191">MNITEILVPPQALAWLPWAVQYFFYIGSAYAAAILFVISFICRSHTSHQWRSALVLVMAISAVIGPIALTADLHQPGRSLHFFLHFTPWSWMSIGSLLLPTFSGLAVITAWLYLRDDIAQLKQSSNIWIQRLSLLTLGQWKTSNKLMLSTASLTGLSGLTIALYTGLEIAVLASRPLWHQPASPLLWFVTAFIGAIGLSMVIVALMKSQSVKKHERMSLTDRKIIRHTLILMSTLAMVFLPIWASNHVHNNLFDIYEWQLRFATLFIGFIACIIVGIWVTRSTLKRPQLLLFSLVTLLSCWYLRWVTMMEVQTLPNYDAGPYPYSLPMGPNGLLGILGMLGLWLAIATVVTELLNVKQSTHTRKNHAHSHEALSNG</sequence>
<dbReference type="EMBL" id="VKGK01000004">
    <property type="protein sequence ID" value="TRY15479.1"/>
    <property type="molecule type" value="Genomic_DNA"/>
</dbReference>
<comment type="subcellular location">
    <subcellularLocation>
        <location evidence="1">Cell membrane</location>
        <topology evidence="1">Multi-pass membrane protein</topology>
    </subcellularLocation>
</comment>
<feature type="transmembrane region" description="Helical" evidence="7">
    <location>
        <begin position="53"/>
        <end position="71"/>
    </location>
</feature>
<name>A0A553JSP7_SHEHA</name>
<keyword evidence="4 7" id="KW-0812">Transmembrane</keyword>
<keyword evidence="6 7" id="KW-0472">Membrane</keyword>
<comment type="similarity">
    <text evidence="2">Belongs to the NrfD family.</text>
</comment>
<dbReference type="Pfam" id="PF03916">
    <property type="entry name" value="NrfD"/>
    <property type="match status" value="1"/>
</dbReference>
<dbReference type="GO" id="GO:0005886">
    <property type="term" value="C:plasma membrane"/>
    <property type="evidence" value="ECO:0007669"/>
    <property type="project" value="UniProtKB-SubCell"/>
</dbReference>
<keyword evidence="5 7" id="KW-1133">Transmembrane helix</keyword>
<dbReference type="InterPro" id="IPR005614">
    <property type="entry name" value="NrfD-like"/>
</dbReference>
<dbReference type="RefSeq" id="WP_143563517.1">
    <property type="nucleotide sequence ID" value="NZ_BMPL01000009.1"/>
</dbReference>
<protein>
    <submittedName>
        <fullName evidence="8">Tetrathionate reductase</fullName>
    </submittedName>
</protein>
<feature type="transmembrane region" description="Helical" evidence="7">
    <location>
        <begin position="185"/>
        <end position="206"/>
    </location>
</feature>
<dbReference type="Gene3D" id="1.20.1630.10">
    <property type="entry name" value="Formate dehydrogenase/DMSO reductase domain"/>
    <property type="match status" value="1"/>
</dbReference>
<reference evidence="9" key="1">
    <citation type="submission" date="2019-07" db="EMBL/GenBank/DDBJ databases">
        <title>Shewanella sp. YLB-08 draft genomic sequence.</title>
        <authorList>
            <person name="Yu L."/>
        </authorList>
    </citation>
    <scope>NUCLEOTIDE SEQUENCE [LARGE SCALE GENOMIC DNA]</scope>
    <source>
        <strain evidence="9">JCM 20706</strain>
    </source>
</reference>
<feature type="transmembrane region" description="Helical" evidence="7">
    <location>
        <begin position="22"/>
        <end position="41"/>
    </location>
</feature>
<evidence type="ECO:0000256" key="7">
    <source>
        <dbReference type="SAM" id="Phobius"/>
    </source>
</evidence>
<feature type="transmembrane region" description="Helical" evidence="7">
    <location>
        <begin position="332"/>
        <end position="354"/>
    </location>
</feature>
<evidence type="ECO:0000256" key="3">
    <source>
        <dbReference type="ARBA" id="ARBA00022475"/>
    </source>
</evidence>
<feature type="transmembrane region" description="Helical" evidence="7">
    <location>
        <begin position="258"/>
        <end position="277"/>
    </location>
</feature>
<proteinExistence type="inferred from homology"/>
<organism evidence="8 9">
    <name type="scientific">Shewanella hanedai</name>
    <name type="common">Alteromonas hanedai</name>
    <dbReference type="NCBI Taxonomy" id="25"/>
    <lineage>
        <taxon>Bacteria</taxon>
        <taxon>Pseudomonadati</taxon>
        <taxon>Pseudomonadota</taxon>
        <taxon>Gammaproteobacteria</taxon>
        <taxon>Alteromonadales</taxon>
        <taxon>Shewanellaceae</taxon>
        <taxon>Shewanella</taxon>
    </lineage>
</organism>
<feature type="transmembrane region" description="Helical" evidence="7">
    <location>
        <begin position="146"/>
        <end position="165"/>
    </location>
</feature>
<evidence type="ECO:0000256" key="4">
    <source>
        <dbReference type="ARBA" id="ARBA00022692"/>
    </source>
</evidence>
<dbReference type="OrthoDB" id="9770779at2"/>
<evidence type="ECO:0000313" key="9">
    <source>
        <dbReference type="Proteomes" id="UP000318126"/>
    </source>
</evidence>
<dbReference type="PANTHER" id="PTHR34856:SF2">
    <property type="entry name" value="PROTEIN NRFD"/>
    <property type="match status" value="1"/>
</dbReference>
<evidence type="ECO:0000256" key="5">
    <source>
        <dbReference type="ARBA" id="ARBA00022989"/>
    </source>
</evidence>
<evidence type="ECO:0000256" key="1">
    <source>
        <dbReference type="ARBA" id="ARBA00004651"/>
    </source>
</evidence>
<dbReference type="PANTHER" id="PTHR34856">
    <property type="entry name" value="PROTEIN NRFD"/>
    <property type="match status" value="1"/>
</dbReference>
<evidence type="ECO:0000256" key="2">
    <source>
        <dbReference type="ARBA" id="ARBA00008929"/>
    </source>
</evidence>
<evidence type="ECO:0000313" key="8">
    <source>
        <dbReference type="EMBL" id="TRY15479.1"/>
    </source>
</evidence>
<feature type="transmembrane region" description="Helical" evidence="7">
    <location>
        <begin position="289"/>
        <end position="307"/>
    </location>
</feature>
<accession>A0A553JSP7</accession>
<dbReference type="InterPro" id="IPR052049">
    <property type="entry name" value="Electron_transfer_protein"/>
</dbReference>
<keyword evidence="9" id="KW-1185">Reference proteome</keyword>
<gene>
    <name evidence="8" type="ORF">FN961_05325</name>
</gene>
<dbReference type="AlphaFoldDB" id="A0A553JSP7"/>
<keyword evidence="3" id="KW-1003">Cell membrane</keyword>
<feature type="transmembrane region" description="Helical" evidence="7">
    <location>
        <begin position="91"/>
        <end position="114"/>
    </location>
</feature>
<evidence type="ECO:0000256" key="6">
    <source>
        <dbReference type="ARBA" id="ARBA00023136"/>
    </source>
</evidence>
<feature type="transmembrane region" description="Helical" evidence="7">
    <location>
        <begin position="227"/>
        <end position="246"/>
    </location>
</feature>
<dbReference type="Proteomes" id="UP000318126">
    <property type="component" value="Unassembled WGS sequence"/>
</dbReference>
<comment type="caution">
    <text evidence="8">The sequence shown here is derived from an EMBL/GenBank/DDBJ whole genome shotgun (WGS) entry which is preliminary data.</text>
</comment>